<keyword evidence="2" id="KW-1185">Reference proteome</keyword>
<dbReference type="Proteomes" id="UP001165064">
    <property type="component" value="Unassembled WGS sequence"/>
</dbReference>
<reference evidence="1" key="1">
    <citation type="submission" date="2023-04" db="EMBL/GenBank/DDBJ databases">
        <title>Ambrosiozyma monospora NBRC 10751.</title>
        <authorList>
            <person name="Ichikawa N."/>
            <person name="Sato H."/>
            <person name="Tonouchi N."/>
        </authorList>
    </citation>
    <scope>NUCLEOTIDE SEQUENCE</scope>
    <source>
        <strain evidence="1">NBRC 10751</strain>
    </source>
</reference>
<proteinExistence type="predicted"/>
<accession>A0ACB5TDA6</accession>
<evidence type="ECO:0000313" key="1">
    <source>
        <dbReference type="EMBL" id="GME86532.1"/>
    </source>
</evidence>
<name>A0ACB5TDA6_AMBMO</name>
<sequence>MNLDHTDYQHPQSALYKESNQNLEENKHQIEREYATRVLLKLDHNKLLGGELDIKERFKIAFAFFHLDRPQAGAREIVNCLHICKFDEKPKMLQEAGYLFESLGDYQSAFACYNEAIVLENTLKDVSPQMITNLKKKMKHVTDRSGINKPYGLGHSLRDPSSATSSSTGSCISENLRQKEFKLKLEYLADVLDQCHNPSQTFYQLRILSMMFTHTYSVSHHCLRFTPCSQTLNYGQFSIISN</sequence>
<comment type="caution">
    <text evidence="1">The sequence shown here is derived from an EMBL/GenBank/DDBJ whole genome shotgun (WGS) entry which is preliminary data.</text>
</comment>
<organism evidence="1 2">
    <name type="scientific">Ambrosiozyma monospora</name>
    <name type="common">Yeast</name>
    <name type="synonym">Endomycopsis monosporus</name>
    <dbReference type="NCBI Taxonomy" id="43982"/>
    <lineage>
        <taxon>Eukaryota</taxon>
        <taxon>Fungi</taxon>
        <taxon>Dikarya</taxon>
        <taxon>Ascomycota</taxon>
        <taxon>Saccharomycotina</taxon>
        <taxon>Pichiomycetes</taxon>
        <taxon>Pichiales</taxon>
        <taxon>Pichiaceae</taxon>
        <taxon>Ambrosiozyma</taxon>
    </lineage>
</organism>
<dbReference type="EMBL" id="BSXS01006908">
    <property type="protein sequence ID" value="GME86532.1"/>
    <property type="molecule type" value="Genomic_DNA"/>
</dbReference>
<evidence type="ECO:0000313" key="2">
    <source>
        <dbReference type="Proteomes" id="UP001165064"/>
    </source>
</evidence>
<gene>
    <name evidence="1" type="ORF">Amon02_000801400</name>
</gene>
<protein>
    <submittedName>
        <fullName evidence="1">Unnamed protein product</fullName>
    </submittedName>
</protein>